<evidence type="ECO:0000313" key="2">
    <source>
        <dbReference type="EMBL" id="MFB9951936.1"/>
    </source>
</evidence>
<accession>A0ABV6AMU1</accession>
<evidence type="ECO:0000313" key="3">
    <source>
        <dbReference type="Proteomes" id="UP001589692"/>
    </source>
</evidence>
<evidence type="ECO:0000259" key="1">
    <source>
        <dbReference type="Pfam" id="PF04389"/>
    </source>
</evidence>
<feature type="domain" description="Peptidase M28" evidence="1">
    <location>
        <begin position="228"/>
        <end position="411"/>
    </location>
</feature>
<dbReference type="RefSeq" id="WP_377264756.1">
    <property type="nucleotide sequence ID" value="NZ_JBHMAA010000031.1"/>
</dbReference>
<keyword evidence="3" id="KW-1185">Reference proteome</keyword>
<dbReference type="InterPro" id="IPR046450">
    <property type="entry name" value="PA_dom_sf"/>
</dbReference>
<dbReference type="InterPro" id="IPR039373">
    <property type="entry name" value="Peptidase_M28B"/>
</dbReference>
<dbReference type="SUPFAM" id="SSF52025">
    <property type="entry name" value="PA domain"/>
    <property type="match status" value="1"/>
</dbReference>
<proteinExistence type="predicted"/>
<gene>
    <name evidence="2" type="ORF">ACFFP0_24065</name>
</gene>
<dbReference type="SUPFAM" id="SSF53187">
    <property type="entry name" value="Zn-dependent exopeptidases"/>
    <property type="match status" value="1"/>
</dbReference>
<reference evidence="2 3" key="1">
    <citation type="submission" date="2024-09" db="EMBL/GenBank/DDBJ databases">
        <authorList>
            <person name="Sun Q."/>
            <person name="Mori K."/>
        </authorList>
    </citation>
    <scope>NUCLEOTIDE SEQUENCE [LARGE SCALE GENOMIC DNA]</scope>
    <source>
        <strain evidence="2 3">TBRC 4938</strain>
    </source>
</reference>
<dbReference type="InterPro" id="IPR007484">
    <property type="entry name" value="Peptidase_M28"/>
</dbReference>
<name>A0ABV6AMU1_9HYPH</name>
<sequence length="566" mass="61946">MSREDDDGLLAGIDASAMMGHLEELARWTKHAGSDEEKNSLDYIKATLESYGYRTSLIRHPAFISLPVDARIVIDGMTIACITHSHARSTPEGGLTGRLVHVGRGSASDFARDDISGAIVLVEGLVSSGVTSRASAAGAIAQIHLSPHEQPHEGGVSPVWGSPSIDDLQLMPSTAVLSIGRTAGRSLVDAALAGSIDVTVHATVDTGWRLIPLLEAHMPTVKDICEEPFVLLSGHHDTWHRGVMDNGSANALMLEAARILAQVRGQWKRALRLCFWSGHSHGRYAGSTWYADNRFEEMERRCIANVNLDSVGGVGATMLENTRSDLSTGSLADDAILEITGQRRRGLPIQRNCDMSFWGVGIPAMFGLLSEQAPENIDFDIPCGWWWHTPDDLIDKISPDFMARDTKIVARVLWRLLAEERLPLRFKGYLDIIGRTLTALTPAHRQDLDLEPVLLKLSALESLLLEFESSTETGSAHDDTAIKLSRVFTNLEKVGGDRFSHGLVQAAPVVQDEASTWPVLGPFHLANMTPSEEKDWYFILQSAYRSRNRINAALAEAITILNSSRT</sequence>
<dbReference type="PANTHER" id="PTHR10404">
    <property type="entry name" value="N-ACETYLATED-ALPHA-LINKED ACIDIC DIPEPTIDASE"/>
    <property type="match status" value="1"/>
</dbReference>
<comment type="caution">
    <text evidence="2">The sequence shown here is derived from an EMBL/GenBank/DDBJ whole genome shotgun (WGS) entry which is preliminary data.</text>
</comment>
<dbReference type="EMBL" id="JBHMAA010000031">
    <property type="protein sequence ID" value="MFB9951936.1"/>
    <property type="molecule type" value="Genomic_DNA"/>
</dbReference>
<protein>
    <submittedName>
        <fullName evidence="2">M28 family peptidase</fullName>
    </submittedName>
</protein>
<dbReference type="Proteomes" id="UP001589692">
    <property type="component" value="Unassembled WGS sequence"/>
</dbReference>
<dbReference type="PANTHER" id="PTHR10404:SF46">
    <property type="entry name" value="VACUOLAR PROTEIN SORTING-ASSOCIATED PROTEIN 70"/>
    <property type="match status" value="1"/>
</dbReference>
<dbReference type="Gene3D" id="3.50.30.30">
    <property type="match status" value="1"/>
</dbReference>
<dbReference type="Gene3D" id="3.40.630.10">
    <property type="entry name" value="Zn peptidases"/>
    <property type="match status" value="1"/>
</dbReference>
<organism evidence="2 3">
    <name type="scientific">Rhizobium puerariae</name>
    <dbReference type="NCBI Taxonomy" id="1585791"/>
    <lineage>
        <taxon>Bacteria</taxon>
        <taxon>Pseudomonadati</taxon>
        <taxon>Pseudomonadota</taxon>
        <taxon>Alphaproteobacteria</taxon>
        <taxon>Hyphomicrobiales</taxon>
        <taxon>Rhizobiaceae</taxon>
        <taxon>Rhizobium/Agrobacterium group</taxon>
        <taxon>Rhizobium</taxon>
    </lineage>
</organism>
<dbReference type="Pfam" id="PF04389">
    <property type="entry name" value="Peptidase_M28"/>
    <property type="match status" value="1"/>
</dbReference>